<evidence type="ECO:0000256" key="7">
    <source>
        <dbReference type="ARBA" id="ARBA00023136"/>
    </source>
</evidence>
<evidence type="ECO:0000256" key="6">
    <source>
        <dbReference type="ARBA" id="ARBA00022989"/>
    </source>
</evidence>
<dbReference type="GO" id="GO:0003333">
    <property type="term" value="P:amino acid transmembrane transport"/>
    <property type="evidence" value="ECO:0007669"/>
    <property type="project" value="InterPro"/>
</dbReference>
<sequence>MSVAGAVALITGTTIGAGSLALPSAALPAGFEPTAAVLLGTWALLLGEGLLLAEVNVALMRRRGDGSDTSTVTLAEMAGATLGPGGAALTTLLYLLLTYTVMVAYDVKLTELFGGSDAAPTAFTLFVGWLLVVGGRSGAVRALRPAMLGLLLSFVVLCAAGSAAGDPANLARSDWAGAGEVMPIAFLAMVFHKLVPTICSALGGDLGRIRTALGVGSLVPLGMLLTWSGVCLSIVPGGTGAGVGLDPLEIISTTGGPVLHAAIPAFTLGAVATSYLGNALHLSDFGRAQLRALGGRNHRAGNDARRDEAGGVRPVAALSVLMAVAPPLYVTYQHPADFLRIVEWVGAYGMTVLFGLLPPLMYLSLRQQSQEEAASEQPAWRTRGESALLGSMALASFSVAALHAQHDEAAAEVVQIAQAAMASVFG</sequence>
<feature type="transmembrane region" description="Helical" evidence="8">
    <location>
        <begin position="146"/>
        <end position="164"/>
    </location>
</feature>
<feature type="transmembrane region" description="Helical" evidence="8">
    <location>
        <begin position="315"/>
        <end position="332"/>
    </location>
</feature>
<dbReference type="EMBL" id="HBHY01010985">
    <property type="protein sequence ID" value="CAE0138813.1"/>
    <property type="molecule type" value="Transcribed_RNA"/>
</dbReference>
<feature type="transmembrane region" description="Helical" evidence="8">
    <location>
        <begin position="117"/>
        <end position="134"/>
    </location>
</feature>
<feature type="transmembrane region" description="Helical" evidence="8">
    <location>
        <begin position="344"/>
        <end position="365"/>
    </location>
</feature>
<comment type="subcellular location">
    <subcellularLocation>
        <location evidence="1">Cell inner membrane</location>
        <topology evidence="1">Multi-pass membrane protein</topology>
    </subcellularLocation>
</comment>
<keyword evidence="4" id="KW-0997">Cell inner membrane</keyword>
<feature type="transmembrane region" description="Helical" evidence="8">
    <location>
        <begin position="258"/>
        <end position="277"/>
    </location>
</feature>
<dbReference type="AlphaFoldDB" id="A0A7S3FBU7"/>
<dbReference type="Pfam" id="PF03222">
    <property type="entry name" value="Trp_Tyr_perm"/>
    <property type="match status" value="1"/>
</dbReference>
<evidence type="ECO:0000256" key="8">
    <source>
        <dbReference type="SAM" id="Phobius"/>
    </source>
</evidence>
<protein>
    <recommendedName>
        <fullName evidence="10">Amino acid permease</fullName>
    </recommendedName>
</protein>
<evidence type="ECO:0000256" key="2">
    <source>
        <dbReference type="ARBA" id="ARBA00022448"/>
    </source>
</evidence>
<keyword evidence="5 8" id="KW-0812">Transmembrane</keyword>
<proteinExistence type="predicted"/>
<keyword evidence="2" id="KW-0813">Transport</keyword>
<keyword evidence="7 8" id="KW-0472">Membrane</keyword>
<keyword evidence="3" id="KW-1003">Cell membrane</keyword>
<dbReference type="PANTHER" id="PTHR32195">
    <property type="entry name" value="OS07G0662800 PROTEIN"/>
    <property type="match status" value="1"/>
</dbReference>
<dbReference type="PANTHER" id="PTHR32195:SF24">
    <property type="entry name" value="TRYPTOPHAN OR TYROSINE TRANSPORTER PROTEIN"/>
    <property type="match status" value="1"/>
</dbReference>
<organism evidence="9">
    <name type="scientific">Prasinoderma singulare</name>
    <dbReference type="NCBI Taxonomy" id="676789"/>
    <lineage>
        <taxon>Eukaryota</taxon>
        <taxon>Viridiplantae</taxon>
        <taxon>Prasinodermophyta</taxon>
        <taxon>Prasinodermophyceae</taxon>
        <taxon>Prasinodermales</taxon>
        <taxon>Prasinodermaceae</taxon>
        <taxon>Prasinoderma</taxon>
    </lineage>
</organism>
<feature type="transmembrane region" description="Helical" evidence="8">
    <location>
        <begin position="215"/>
        <end position="238"/>
    </location>
</feature>
<reference evidence="9" key="1">
    <citation type="submission" date="2021-01" db="EMBL/GenBank/DDBJ databases">
        <authorList>
            <person name="Corre E."/>
            <person name="Pelletier E."/>
            <person name="Niang G."/>
            <person name="Scheremetjew M."/>
            <person name="Finn R."/>
            <person name="Kale V."/>
            <person name="Holt S."/>
            <person name="Cochrane G."/>
            <person name="Meng A."/>
            <person name="Brown T."/>
            <person name="Cohen L."/>
        </authorList>
    </citation>
    <scope>NUCLEOTIDE SEQUENCE</scope>
    <source>
        <strain evidence="9">RCC927</strain>
    </source>
</reference>
<name>A0A7S3FBU7_9VIRI</name>
<evidence type="ECO:0000256" key="3">
    <source>
        <dbReference type="ARBA" id="ARBA00022475"/>
    </source>
</evidence>
<feature type="transmembrane region" description="Helical" evidence="8">
    <location>
        <begin position="184"/>
        <end position="203"/>
    </location>
</feature>
<keyword evidence="6 8" id="KW-1133">Transmembrane helix</keyword>
<feature type="transmembrane region" description="Helical" evidence="8">
    <location>
        <begin position="80"/>
        <end position="105"/>
    </location>
</feature>
<dbReference type="GO" id="GO:0005886">
    <property type="term" value="C:plasma membrane"/>
    <property type="evidence" value="ECO:0007669"/>
    <property type="project" value="UniProtKB-SubCell"/>
</dbReference>
<evidence type="ECO:0008006" key="10">
    <source>
        <dbReference type="Google" id="ProtNLM"/>
    </source>
</evidence>
<evidence type="ECO:0000256" key="1">
    <source>
        <dbReference type="ARBA" id="ARBA00004429"/>
    </source>
</evidence>
<evidence type="ECO:0000313" key="9">
    <source>
        <dbReference type="EMBL" id="CAE0138813.1"/>
    </source>
</evidence>
<gene>
    <name evidence="9" type="ORF">PSIN1315_LOCUS7086</name>
</gene>
<evidence type="ECO:0000256" key="5">
    <source>
        <dbReference type="ARBA" id="ARBA00022692"/>
    </source>
</evidence>
<accession>A0A7S3FBU7</accession>
<evidence type="ECO:0000256" key="4">
    <source>
        <dbReference type="ARBA" id="ARBA00022519"/>
    </source>
</evidence>
<feature type="transmembrane region" description="Helical" evidence="8">
    <location>
        <begin position="36"/>
        <end position="59"/>
    </location>
</feature>
<dbReference type="InterPro" id="IPR018227">
    <property type="entry name" value="Amino_acid_transport_2"/>
</dbReference>